<feature type="region of interest" description="Disordered" evidence="9">
    <location>
        <begin position="1325"/>
        <end position="1350"/>
    </location>
</feature>
<evidence type="ECO:0000256" key="6">
    <source>
        <dbReference type="ARBA" id="ARBA00023422"/>
    </source>
</evidence>
<feature type="short sequence motif" description="GXGXXG" evidence="8">
    <location>
        <begin position="394"/>
        <end position="399"/>
    </location>
</feature>
<evidence type="ECO:0000256" key="3">
    <source>
        <dbReference type="ARBA" id="ARBA00022801"/>
    </source>
</evidence>
<organism evidence="11">
    <name type="scientific">Trichuris suis</name>
    <name type="common">pig whipworm</name>
    <dbReference type="NCBI Taxonomy" id="68888"/>
    <lineage>
        <taxon>Eukaryota</taxon>
        <taxon>Metazoa</taxon>
        <taxon>Ecdysozoa</taxon>
        <taxon>Nematoda</taxon>
        <taxon>Enoplea</taxon>
        <taxon>Dorylaimia</taxon>
        <taxon>Trichinellida</taxon>
        <taxon>Trichuridae</taxon>
        <taxon>Trichuris</taxon>
    </lineage>
</organism>
<dbReference type="EMBL" id="KL367501">
    <property type="protein sequence ID" value="KFD68775.1"/>
    <property type="molecule type" value="Genomic_DNA"/>
</dbReference>
<evidence type="ECO:0000256" key="5">
    <source>
        <dbReference type="ARBA" id="ARBA00023098"/>
    </source>
</evidence>
<dbReference type="InterPro" id="IPR036322">
    <property type="entry name" value="WD40_repeat_dom_sf"/>
</dbReference>
<evidence type="ECO:0000256" key="1">
    <source>
        <dbReference type="ARBA" id="ARBA00013278"/>
    </source>
</evidence>
<dbReference type="Pfam" id="PF01167">
    <property type="entry name" value="Tub"/>
    <property type="match status" value="1"/>
</dbReference>
<dbReference type="SUPFAM" id="SSF48403">
    <property type="entry name" value="Ankyrin repeat"/>
    <property type="match status" value="1"/>
</dbReference>
<dbReference type="PROSITE" id="PS50297">
    <property type="entry name" value="ANK_REP_REGION"/>
    <property type="match status" value="1"/>
</dbReference>
<dbReference type="InterPro" id="IPR016035">
    <property type="entry name" value="Acyl_Trfase/lysoPLipase"/>
</dbReference>
<evidence type="ECO:0000256" key="8">
    <source>
        <dbReference type="PROSITE-ProRule" id="PRU01161"/>
    </source>
</evidence>
<dbReference type="InterPro" id="IPR015943">
    <property type="entry name" value="WD40/YVTN_repeat-like_dom_sf"/>
</dbReference>
<keyword evidence="3 8" id="KW-0378">Hydrolase</keyword>
<dbReference type="Gene3D" id="3.20.90.10">
    <property type="entry name" value="Tubby Protein, Chain A"/>
    <property type="match status" value="1"/>
</dbReference>
<evidence type="ECO:0000256" key="2">
    <source>
        <dbReference type="ARBA" id="ARBA00022737"/>
    </source>
</evidence>
<feature type="short sequence motif" description="DGA/G" evidence="8">
    <location>
        <begin position="556"/>
        <end position="558"/>
    </location>
</feature>
<dbReference type="GO" id="GO:0052816">
    <property type="term" value="F:long-chain fatty acyl-CoA hydrolase activity"/>
    <property type="evidence" value="ECO:0007669"/>
    <property type="project" value="TreeGrafter"/>
</dbReference>
<dbReference type="Gene3D" id="2.130.10.10">
    <property type="entry name" value="YVTN repeat-like/Quinoprotein amine dehydrogenase"/>
    <property type="match status" value="1"/>
</dbReference>
<evidence type="ECO:0000259" key="10">
    <source>
        <dbReference type="PROSITE" id="PS51635"/>
    </source>
</evidence>
<dbReference type="SUPFAM" id="SSF50978">
    <property type="entry name" value="WD40 repeat-like"/>
    <property type="match status" value="1"/>
</dbReference>
<dbReference type="InterPro" id="IPR047148">
    <property type="entry name" value="PLPL9"/>
</dbReference>
<keyword evidence="5 8" id="KW-0443">Lipid metabolism</keyword>
<dbReference type="InterPro" id="IPR002110">
    <property type="entry name" value="Ankyrin_rpt"/>
</dbReference>
<gene>
    <name evidence="11" type="ORF">M514_02750</name>
</gene>
<feature type="domain" description="PNPLA" evidence="10">
    <location>
        <begin position="390"/>
        <end position="569"/>
    </location>
</feature>
<dbReference type="SUPFAM" id="SSF54518">
    <property type="entry name" value="Tubby C-terminal domain-like"/>
    <property type="match status" value="1"/>
</dbReference>
<dbReference type="EC" id="3.1.1.4" evidence="1"/>
<dbReference type="SMART" id="SM00248">
    <property type="entry name" value="ANK"/>
    <property type="match status" value="2"/>
</dbReference>
<dbReference type="InterPro" id="IPR025659">
    <property type="entry name" value="Tubby-like_C"/>
</dbReference>
<dbReference type="PROSITE" id="PS51635">
    <property type="entry name" value="PNPLA"/>
    <property type="match status" value="1"/>
</dbReference>
<keyword evidence="4 7" id="KW-0040">ANK repeat</keyword>
<dbReference type="GO" id="GO:0016042">
    <property type="term" value="P:lipid catabolic process"/>
    <property type="evidence" value="ECO:0007669"/>
    <property type="project" value="UniProtKB-UniRule"/>
</dbReference>
<evidence type="ECO:0000256" key="4">
    <source>
        <dbReference type="ARBA" id="ARBA00023043"/>
    </source>
</evidence>
<dbReference type="GO" id="GO:0047499">
    <property type="term" value="F:calcium-independent phospholipase A2 activity"/>
    <property type="evidence" value="ECO:0007669"/>
    <property type="project" value="InterPro"/>
</dbReference>
<dbReference type="GO" id="GO:2000304">
    <property type="term" value="P:positive regulation of ceramide biosynthetic process"/>
    <property type="evidence" value="ECO:0007669"/>
    <property type="project" value="TreeGrafter"/>
</dbReference>
<dbReference type="Gene3D" id="3.40.1090.10">
    <property type="entry name" value="Cytosolic phospholipase A2 catalytic domain"/>
    <property type="match status" value="1"/>
</dbReference>
<evidence type="ECO:0000256" key="7">
    <source>
        <dbReference type="PROSITE-ProRule" id="PRU00023"/>
    </source>
</evidence>
<feature type="active site" description="Proton acceptor" evidence="8">
    <location>
        <position position="556"/>
    </location>
</feature>
<accession>A0A085NH29</accession>
<dbReference type="Proteomes" id="UP000030758">
    <property type="component" value="Unassembled WGS sequence"/>
</dbReference>
<reference evidence="11" key="1">
    <citation type="journal article" date="2014" name="Nat. Genet.">
        <title>Genome and transcriptome of the porcine whipworm Trichuris suis.</title>
        <authorList>
            <person name="Jex A.R."/>
            <person name="Nejsum P."/>
            <person name="Schwarz E.M."/>
            <person name="Hu L."/>
            <person name="Young N.D."/>
            <person name="Hall R.S."/>
            <person name="Korhonen P.K."/>
            <person name="Liao S."/>
            <person name="Thamsborg S."/>
            <person name="Xia J."/>
            <person name="Xu P."/>
            <person name="Wang S."/>
            <person name="Scheerlinck J.P."/>
            <person name="Hofmann A."/>
            <person name="Sternberg P.W."/>
            <person name="Wang J."/>
            <person name="Gasser R.B."/>
        </authorList>
    </citation>
    <scope>NUCLEOTIDE SEQUENCE [LARGE SCALE GENOMIC DNA]</scope>
    <source>
        <strain evidence="11">DCEP-RM93F</strain>
    </source>
</reference>
<feature type="repeat" description="ANK" evidence="7">
    <location>
        <begin position="283"/>
        <end position="311"/>
    </location>
</feature>
<keyword evidence="2" id="KW-0677">Repeat</keyword>
<protein>
    <recommendedName>
        <fullName evidence="1">phospholipase A2</fullName>
        <ecNumber evidence="1">3.1.1.4</ecNumber>
    </recommendedName>
</protein>
<evidence type="ECO:0000313" key="11">
    <source>
        <dbReference type="EMBL" id="KFD68775.1"/>
    </source>
</evidence>
<dbReference type="Gene3D" id="1.25.40.20">
    <property type="entry name" value="Ankyrin repeat-containing domain"/>
    <property type="match status" value="1"/>
</dbReference>
<name>A0A085NH29_9BILA</name>
<dbReference type="InterPro" id="IPR002641">
    <property type="entry name" value="PNPLA_dom"/>
</dbReference>
<feature type="active site" description="Nucleophile" evidence="8">
    <location>
        <position position="428"/>
    </location>
</feature>
<dbReference type="InterPro" id="IPR000007">
    <property type="entry name" value="Tubby_C"/>
</dbReference>
<dbReference type="PANTHER" id="PTHR24139">
    <property type="entry name" value="CALCIUM-INDEPENDENT PHOSPHOLIPASE A2"/>
    <property type="match status" value="1"/>
</dbReference>
<comment type="catalytic activity">
    <reaction evidence="6">
        <text>a 1,2-diacyl-sn-glycero-3-phosphocholine + H2O = a 1-acyl-sn-glycero-3-phosphocholine + a fatty acid + H(+)</text>
        <dbReference type="Rhea" id="RHEA:15801"/>
        <dbReference type="ChEBI" id="CHEBI:15377"/>
        <dbReference type="ChEBI" id="CHEBI:15378"/>
        <dbReference type="ChEBI" id="CHEBI:28868"/>
        <dbReference type="ChEBI" id="CHEBI:57643"/>
        <dbReference type="ChEBI" id="CHEBI:58168"/>
        <dbReference type="EC" id="3.1.1.4"/>
    </reaction>
    <physiologicalReaction direction="left-to-right" evidence="6">
        <dbReference type="Rhea" id="RHEA:15802"/>
    </physiologicalReaction>
</comment>
<evidence type="ECO:0000256" key="9">
    <source>
        <dbReference type="SAM" id="MobiDB-lite"/>
    </source>
</evidence>
<dbReference type="GO" id="GO:0005739">
    <property type="term" value="C:mitochondrion"/>
    <property type="evidence" value="ECO:0007669"/>
    <property type="project" value="TreeGrafter"/>
</dbReference>
<dbReference type="Pfam" id="PF00023">
    <property type="entry name" value="Ank"/>
    <property type="match status" value="1"/>
</dbReference>
<dbReference type="PANTHER" id="PTHR24139:SF34">
    <property type="entry name" value="85_88 KDA CALCIUM-INDEPENDENT PHOSPHOLIPASE A2"/>
    <property type="match status" value="1"/>
</dbReference>
<dbReference type="SUPFAM" id="SSF52151">
    <property type="entry name" value="FabD/lysophospholipase-like"/>
    <property type="match status" value="1"/>
</dbReference>
<dbReference type="Pfam" id="PF01734">
    <property type="entry name" value="Patatin"/>
    <property type="match status" value="1"/>
</dbReference>
<dbReference type="InterPro" id="IPR036770">
    <property type="entry name" value="Ankyrin_rpt-contain_sf"/>
</dbReference>
<keyword evidence="8" id="KW-0442">Lipid degradation</keyword>
<feature type="short sequence motif" description="GXSXG" evidence="8">
    <location>
        <begin position="426"/>
        <end position="430"/>
    </location>
</feature>
<proteinExistence type="predicted"/>
<sequence>MLKLFLELQQGSHLRHMFSYFLGGRKRIYDITTSYKKEYEVACSFENAGLAIVLQFPRKQTLTVGVWADSSRSKLYHFSEASELSVAEVLVGKFNDVCRMVHCCRGLGCTFCCRVDPVNSELADKELDLASLADYMSRYPGWLPIHYLLAVGFPFLCNFKGFPTIDHASLIERLFRVNVDVEKSKKRNVTKNEPDPFPRCFFDNFPEYVSIQDPETRQTLFHDLSNLQQLPALLNHAIDSHILQSRNCQNESPLQFYLINQDNVSPIVQLISHGAEVNDHTIVDKIPLHIAVEKCHVEFVKALLVFGADVDEAFVADCAVRHNPPSDRMRKVLDCLKLYCSQTIQVEESTGAVTLSAEPYADIHEHVRGKWIDRYLVSLEKQDIEFNNLIAFDGGGMAGVVLVQTLLVIQEHCGCDWFRCFDWVAGTSFGAVLAILLCQGYSLRSIQRLVFRLKDEIFLFKDAEIAGDALKQTLIRELGNESMASINEPRLVITTCDASARPAKLKLFRNYRPPISEHECELLGYEHPNELSLWKAAVCSTAVPGKFAPIDQKFVDGGLISNNPTQDLLTEFFRMKSIVTARHSHHKENIGCVVSVGAGISPRQISCAPRFNAALSLTGIIANLGQLVSLFELLRSQVTTTDDYVLDRCRAWCDSQNAPFFRFSPTLSSPLPLDTTDDLSLVNACWDTIEYFKRKPENRNQGYLATGVYAGIIGITDTSLEPRESPFSRLLASDRRVNVNIRVHKAPISCVEWNTHFGYLCTSDDAGFVFLWKQVENGRWTGQLLCSTDNKVVQIRWNSSGQLGVLVTVEGFALVYSVTGEHRWTTSNPNLSVVSAAFIPTTNAEKQQLLLACSSGCFIVVDCNHFTTELIDFNFLGPICFMDYSASCVNENAARVAIATRTKALLFLRNIEMRKGIIHRGVGTVTEMRWSPDGYLLAVISISAQSSSSYLQIYRCDGAKCFERSVNAVRFHNGFTAIAWGYVNECLFFAQGRRLFTLRLMKHLPSLQMLASKQVTELCNHSSEVLHSTNLPEPAKRIAEESAHCVVQCLYPKENSLLQFVCRPVARRFYGTMVPFGPIRLPIGWELLMEHAGGQIPLLRAYRLGRFRPEYLIWLTDYSMRRTYLSHLLFGAGRARGSFPYCMARRRRRRNLARYKHFKIQKVALLSANFWCTHFSVKGLQPSALPKRLADINYSPNIFHAQPRQLTVKLVSPDYSAQQPDHKSYINSEAETCLEEKVCDALMAQLENVKRILNECFSAFRIQQNGDQTSEVFQPQESNRFVVDEHGSGLRETMQLECSTEGPEVSGATWWEKQLEDIAYIDEDDEANSSSPTVEKKSLHAVSHSSERPSSCPCATDTEFSGDLNCPGPVTRYLLQTEKLVNDFQKTLSFCHSNYSSQSAQSSSSTQLSEVTKSSVSANRNASAKLLPLCRLVRCWKQEIRQLKNVDTGAESFRRLGLTELYLINSQVDVAARFLECVDTHLCRYCQLCQGGMSDTECGNVLVLNNTHPLWNRELEVFQLDFGGRVTLQSAKNFQINYNDKQAGRIVFQFGRIGGSSYVLDFEAPFSPVQAFALALTSFMQRVL</sequence>
<dbReference type="PROSITE" id="PS50088">
    <property type="entry name" value="ANK_REPEAT"/>
    <property type="match status" value="1"/>
</dbReference>